<comment type="caution">
    <text evidence="4">The sequence shown here is derived from an EMBL/GenBank/DDBJ whole genome shotgun (WGS) entry which is preliminary data.</text>
</comment>
<dbReference type="Pfam" id="PF00497">
    <property type="entry name" value="SBP_bac_3"/>
    <property type="match status" value="1"/>
</dbReference>
<protein>
    <recommendedName>
        <fullName evidence="3">Solute-binding protein family 3/N-terminal domain-containing protein</fullName>
    </recommendedName>
</protein>
<evidence type="ECO:0000313" key="4">
    <source>
        <dbReference type="EMBL" id="GLQ74229.1"/>
    </source>
</evidence>
<sequence>MKIMIRLLPILFILMSFNVQSRTINMVTVDWAPFYSSELEKNGVVTAIVQEALRRSDLESTIRFIPWKRALVLVENGEYDAVMGGYYTDARAEKYLYSDPIFDVDVGLVALKELGFSRYDSLQDLTPYRIGVSLGWANGKEFDEADYLTKEEASNQILNVRKLFRQRVDMIAISFAVFQYETNSLNHSKLEDVVYIQPPLSKSSLYLLVSKNILDGHDVVHAFNRGLNQMRKDGTYNRLLKEFNLNGYQ</sequence>
<name>A0AAV5NUJ3_9VIBR</name>
<dbReference type="RefSeq" id="WP_224055800.1">
    <property type="nucleotide sequence ID" value="NZ_AP025145.1"/>
</dbReference>
<evidence type="ECO:0000313" key="5">
    <source>
        <dbReference type="Proteomes" id="UP001156690"/>
    </source>
</evidence>
<keyword evidence="2" id="KW-0732">Signal</keyword>
<dbReference type="Gene3D" id="3.40.190.10">
    <property type="entry name" value="Periplasmic binding protein-like II"/>
    <property type="match status" value="2"/>
</dbReference>
<evidence type="ECO:0000259" key="3">
    <source>
        <dbReference type="SMART" id="SM00062"/>
    </source>
</evidence>
<dbReference type="SUPFAM" id="SSF53850">
    <property type="entry name" value="Periplasmic binding protein-like II"/>
    <property type="match status" value="1"/>
</dbReference>
<reference evidence="5" key="1">
    <citation type="journal article" date="2019" name="Int. J. Syst. Evol. Microbiol.">
        <title>The Global Catalogue of Microorganisms (GCM) 10K type strain sequencing project: providing services to taxonomists for standard genome sequencing and annotation.</title>
        <authorList>
            <consortium name="The Broad Institute Genomics Platform"/>
            <consortium name="The Broad Institute Genome Sequencing Center for Infectious Disease"/>
            <person name="Wu L."/>
            <person name="Ma J."/>
        </authorList>
    </citation>
    <scope>NUCLEOTIDE SEQUENCE [LARGE SCALE GENOMIC DNA]</scope>
    <source>
        <strain evidence="5">NBRC 15640</strain>
    </source>
</reference>
<evidence type="ECO:0000256" key="2">
    <source>
        <dbReference type="ARBA" id="ARBA00022729"/>
    </source>
</evidence>
<dbReference type="PANTHER" id="PTHR35936">
    <property type="entry name" value="MEMBRANE-BOUND LYTIC MUREIN TRANSGLYCOSYLASE F"/>
    <property type="match status" value="1"/>
</dbReference>
<dbReference type="PANTHER" id="PTHR35936:SF25">
    <property type="entry name" value="ABC TRANSPORTER SUBSTRATE-BINDING PROTEIN"/>
    <property type="match status" value="1"/>
</dbReference>
<proteinExistence type="inferred from homology"/>
<dbReference type="AlphaFoldDB" id="A0AAV5NUJ3"/>
<comment type="similarity">
    <text evidence="1">Belongs to the bacterial solute-binding protein 3 family.</text>
</comment>
<organism evidence="4 5">
    <name type="scientific">Vibrio penaeicida</name>
    <dbReference type="NCBI Taxonomy" id="104609"/>
    <lineage>
        <taxon>Bacteria</taxon>
        <taxon>Pseudomonadati</taxon>
        <taxon>Pseudomonadota</taxon>
        <taxon>Gammaproteobacteria</taxon>
        <taxon>Vibrionales</taxon>
        <taxon>Vibrionaceae</taxon>
        <taxon>Vibrio</taxon>
    </lineage>
</organism>
<dbReference type="SMART" id="SM00062">
    <property type="entry name" value="PBPb"/>
    <property type="match status" value="1"/>
</dbReference>
<gene>
    <name evidence="4" type="ORF">GCM10007932_35900</name>
</gene>
<dbReference type="Proteomes" id="UP001156690">
    <property type="component" value="Unassembled WGS sequence"/>
</dbReference>
<evidence type="ECO:0000256" key="1">
    <source>
        <dbReference type="ARBA" id="ARBA00010333"/>
    </source>
</evidence>
<dbReference type="InterPro" id="IPR001638">
    <property type="entry name" value="Solute-binding_3/MltF_N"/>
</dbReference>
<dbReference type="EMBL" id="BSNX01000055">
    <property type="protein sequence ID" value="GLQ74229.1"/>
    <property type="molecule type" value="Genomic_DNA"/>
</dbReference>
<accession>A0AAV5NUJ3</accession>
<feature type="domain" description="Solute-binding protein family 3/N-terminal" evidence="3">
    <location>
        <begin position="23"/>
        <end position="246"/>
    </location>
</feature>
<keyword evidence="5" id="KW-1185">Reference proteome</keyword>